<evidence type="ECO:0000313" key="1">
    <source>
        <dbReference type="EMBL" id="NBE08380.1"/>
    </source>
</evidence>
<dbReference type="Gene3D" id="1.10.490.110">
    <property type="entry name" value="Uncharacterized conserved protein DUF2267"/>
    <property type="match status" value="1"/>
</dbReference>
<comment type="caution">
    <text evidence="1">The sequence shown here is derived from an EMBL/GenBank/DDBJ whole genome shotgun (WGS) entry which is preliminary data.</text>
</comment>
<keyword evidence="2" id="KW-1185">Reference proteome</keyword>
<name>A0ABW9Y794_9RHOB</name>
<accession>A0ABW9Y794</accession>
<gene>
    <name evidence="1" type="ORF">GU920_12605</name>
</gene>
<reference evidence="2" key="1">
    <citation type="submission" date="2020-01" db="EMBL/GenBank/DDBJ databases">
        <title>Sphingomonas sp. strain CSW-10.</title>
        <authorList>
            <person name="Chen W.-M."/>
        </authorList>
    </citation>
    <scope>NUCLEOTIDE SEQUENCE [LARGE SCALE GENOMIC DNA]</scope>
    <source>
        <strain evidence="2">CCP-1</strain>
    </source>
</reference>
<organism evidence="1 2">
    <name type="scientific">Paragemmobacter ruber</name>
    <dbReference type="NCBI Taxonomy" id="1985673"/>
    <lineage>
        <taxon>Bacteria</taxon>
        <taxon>Pseudomonadati</taxon>
        <taxon>Pseudomonadota</taxon>
        <taxon>Alphaproteobacteria</taxon>
        <taxon>Rhodobacterales</taxon>
        <taxon>Paracoccaceae</taxon>
        <taxon>Paragemmobacter</taxon>
    </lineage>
</organism>
<dbReference type="Proteomes" id="UP001517376">
    <property type="component" value="Unassembled WGS sequence"/>
</dbReference>
<dbReference type="Pfam" id="PF10025">
    <property type="entry name" value="DUF2267"/>
    <property type="match status" value="1"/>
</dbReference>
<evidence type="ECO:0000313" key="2">
    <source>
        <dbReference type="Proteomes" id="UP001517376"/>
    </source>
</evidence>
<proteinExistence type="predicted"/>
<protein>
    <submittedName>
        <fullName evidence="1">DUF2267 domain-containing protein</fullName>
    </submittedName>
</protein>
<dbReference type="EMBL" id="JAAATW010000003">
    <property type="protein sequence ID" value="NBE08380.1"/>
    <property type="molecule type" value="Genomic_DNA"/>
</dbReference>
<dbReference type="InterPro" id="IPR018727">
    <property type="entry name" value="DUF2267"/>
</dbReference>
<dbReference type="InterPro" id="IPR038282">
    <property type="entry name" value="DUF2267_sf"/>
</dbReference>
<dbReference type="RefSeq" id="WP_161767447.1">
    <property type="nucleotide sequence ID" value="NZ_JAAATW010000003.1"/>
</dbReference>
<sequence length="152" mass="17051">MPMPWTYRQATREWQAFLADAKDAMDTPTDNTTFTAVEGVLRAFRRRLTPQQAIDFAQILPSVLRALFVADWNLSDPVIPPGTRADWTAEARALRRHHNVTPENCVAATACALRRAVLREDLDRVLSRLPPFAADFWSTPGIDPATLGPRIV</sequence>